<name>A0A5C6D573_9BACT</name>
<dbReference type="Gene3D" id="1.50.10.100">
    <property type="entry name" value="Chondroitin AC/alginate lyase"/>
    <property type="match status" value="2"/>
</dbReference>
<dbReference type="GO" id="GO:0016829">
    <property type="term" value="F:lyase activity"/>
    <property type="evidence" value="ECO:0007669"/>
    <property type="project" value="UniProtKB-KW"/>
</dbReference>
<feature type="domain" description="Alginate lyase" evidence="3">
    <location>
        <begin position="302"/>
        <end position="383"/>
    </location>
</feature>
<evidence type="ECO:0000256" key="2">
    <source>
        <dbReference type="ARBA" id="ARBA00023239"/>
    </source>
</evidence>
<keyword evidence="1" id="KW-0732">Signal</keyword>
<evidence type="ECO:0000313" key="5">
    <source>
        <dbReference type="Proteomes" id="UP000319143"/>
    </source>
</evidence>
<proteinExistence type="predicted"/>
<dbReference type="AlphaFoldDB" id="A0A5C6D573"/>
<evidence type="ECO:0000256" key="1">
    <source>
        <dbReference type="ARBA" id="ARBA00022729"/>
    </source>
</evidence>
<comment type="caution">
    <text evidence="4">The sequence shown here is derived from an EMBL/GenBank/DDBJ whole genome shotgun (WGS) entry which is preliminary data.</text>
</comment>
<dbReference type="InterPro" id="IPR008397">
    <property type="entry name" value="Alginate_lyase_dom"/>
</dbReference>
<reference evidence="4 5" key="1">
    <citation type="submission" date="2019-02" db="EMBL/GenBank/DDBJ databases">
        <title>Deep-cultivation of Planctomycetes and their phenomic and genomic characterization uncovers novel biology.</title>
        <authorList>
            <person name="Wiegand S."/>
            <person name="Jogler M."/>
            <person name="Boedeker C."/>
            <person name="Pinto D."/>
            <person name="Vollmers J."/>
            <person name="Rivas-Marin E."/>
            <person name="Kohn T."/>
            <person name="Peeters S.H."/>
            <person name="Heuer A."/>
            <person name="Rast P."/>
            <person name="Oberbeckmann S."/>
            <person name="Bunk B."/>
            <person name="Jeske O."/>
            <person name="Meyerdierks A."/>
            <person name="Storesund J.E."/>
            <person name="Kallscheuer N."/>
            <person name="Luecker S."/>
            <person name="Lage O.M."/>
            <person name="Pohl T."/>
            <person name="Merkel B.J."/>
            <person name="Hornburger P."/>
            <person name="Mueller R.-W."/>
            <person name="Bruemmer F."/>
            <person name="Labrenz M."/>
            <person name="Spormann A.M."/>
            <person name="Op Den Camp H."/>
            <person name="Overmann J."/>
            <person name="Amann R."/>
            <person name="Jetten M.S.M."/>
            <person name="Mascher T."/>
            <person name="Medema M.H."/>
            <person name="Devos D.P."/>
            <person name="Kaster A.-K."/>
            <person name="Ovreas L."/>
            <person name="Rohde M."/>
            <person name="Galperin M.Y."/>
            <person name="Jogler C."/>
        </authorList>
    </citation>
    <scope>NUCLEOTIDE SEQUENCE [LARGE SCALE GENOMIC DNA]</scope>
    <source>
        <strain evidence="4 5">Poly41</strain>
    </source>
</reference>
<keyword evidence="2 4" id="KW-0456">Lyase</keyword>
<accession>A0A5C6D573</accession>
<dbReference type="SUPFAM" id="SSF48230">
    <property type="entry name" value="Chondroitin AC/alginate lyase"/>
    <property type="match status" value="1"/>
</dbReference>
<dbReference type="Pfam" id="PF05426">
    <property type="entry name" value="Alginate_lyase"/>
    <property type="match status" value="1"/>
</dbReference>
<gene>
    <name evidence="4" type="ORF">Poly41_63660</name>
</gene>
<protein>
    <submittedName>
        <fullName evidence="4">Alginate lyase</fullName>
    </submittedName>
</protein>
<sequence length="436" mass="48638">MWLRSSQVGFQLISLRSRGLPIVPNGCELNTIIRNGQPLHLFSTGNFHDRKIILLQFSGHVSGKKNFPVVSHPFQVDFLADDAPVLHDPEAVAAPVAILLFCVAREFAQCSDRLLSIRLVGFQYRSRLFDLSQPVTQELNSQPSPFVVGLRLGIVQDRSPAAESGLSKIRTVASGRLAASSALTSAMSAPLVWRIVWRKSSIAIRCRSFSEGGPTMTQFDTPSFTSINSLEKAVEDESRSSPRTCVRNSQAFIAISPKFSVTDGGVVPPSGDPHDYMSVGPYWWPDPNKDDGLPYIRRDARVLQEATTKRIARQIEPDGRQPHELARTKSFSYSVMNLRGMFTLASLAERIDVDLWNYESEEGRSIRKAIDYRARFVGNQGAWQHEQIGGVKPSSLYPLLRWASRSYKEPQYEAAIREIEGFDPADARTELLFPAS</sequence>
<dbReference type="Proteomes" id="UP000319143">
    <property type="component" value="Unassembled WGS sequence"/>
</dbReference>
<dbReference type="GO" id="GO:0042597">
    <property type="term" value="C:periplasmic space"/>
    <property type="evidence" value="ECO:0007669"/>
    <property type="project" value="InterPro"/>
</dbReference>
<evidence type="ECO:0000259" key="3">
    <source>
        <dbReference type="Pfam" id="PF05426"/>
    </source>
</evidence>
<dbReference type="InterPro" id="IPR008929">
    <property type="entry name" value="Chondroitin_lyas"/>
</dbReference>
<evidence type="ECO:0000313" key="4">
    <source>
        <dbReference type="EMBL" id="TWU31175.1"/>
    </source>
</evidence>
<organism evidence="4 5">
    <name type="scientific">Novipirellula artificiosorum</name>
    <dbReference type="NCBI Taxonomy" id="2528016"/>
    <lineage>
        <taxon>Bacteria</taxon>
        <taxon>Pseudomonadati</taxon>
        <taxon>Planctomycetota</taxon>
        <taxon>Planctomycetia</taxon>
        <taxon>Pirellulales</taxon>
        <taxon>Pirellulaceae</taxon>
        <taxon>Novipirellula</taxon>
    </lineage>
</organism>
<keyword evidence="5" id="KW-1185">Reference proteome</keyword>
<dbReference type="EMBL" id="SJPV01000018">
    <property type="protein sequence ID" value="TWU31175.1"/>
    <property type="molecule type" value="Genomic_DNA"/>
</dbReference>